<dbReference type="OrthoDB" id="7677582at2759"/>
<dbReference type="AlphaFoldDB" id="A0A5N5GJV0"/>
<reference evidence="2" key="2">
    <citation type="submission" date="2019-10" db="EMBL/GenBank/DDBJ databases">
        <title>A de novo genome assembly of a pear dwarfing rootstock.</title>
        <authorList>
            <person name="Wang F."/>
            <person name="Wang J."/>
            <person name="Li S."/>
            <person name="Zhang Y."/>
            <person name="Fang M."/>
            <person name="Ma L."/>
            <person name="Zhao Y."/>
            <person name="Jiang S."/>
        </authorList>
    </citation>
    <scope>NUCLEOTIDE SEQUENCE [LARGE SCALE GENOMIC DNA]</scope>
</reference>
<reference evidence="1 2" key="3">
    <citation type="submission" date="2019-11" db="EMBL/GenBank/DDBJ databases">
        <title>A de novo genome assembly of a pear dwarfing rootstock.</title>
        <authorList>
            <person name="Wang F."/>
            <person name="Wang J."/>
            <person name="Li S."/>
            <person name="Zhang Y."/>
            <person name="Fang M."/>
            <person name="Ma L."/>
            <person name="Zhao Y."/>
            <person name="Jiang S."/>
        </authorList>
    </citation>
    <scope>NUCLEOTIDE SEQUENCE [LARGE SCALE GENOMIC DNA]</scope>
    <source>
        <strain evidence="1">S2</strain>
        <tissue evidence="1">Leaf</tissue>
    </source>
</reference>
<comment type="caution">
    <text evidence="1">The sequence shown here is derived from an EMBL/GenBank/DDBJ whole genome shotgun (WGS) entry which is preliminary data.</text>
</comment>
<keyword evidence="2" id="KW-1185">Reference proteome</keyword>
<accession>A0A5N5GJV0</accession>
<gene>
    <name evidence="1" type="ORF">D8674_022403</name>
</gene>
<protein>
    <submittedName>
        <fullName evidence="1">Caldesmon</fullName>
    </submittedName>
</protein>
<proteinExistence type="predicted"/>
<dbReference type="EMBL" id="SMOL01000402">
    <property type="protein sequence ID" value="KAB2615815.1"/>
    <property type="molecule type" value="Genomic_DNA"/>
</dbReference>
<name>A0A5N5GJV0_9ROSA</name>
<dbReference type="Proteomes" id="UP000327157">
    <property type="component" value="Chromosome 3"/>
</dbReference>
<sequence length="143" mass="16500">MYLVQAFEKLVLIQKIGKKATKWALPGLQPLLKAPETQVSSSSFFPSNLFLTVSNRTSNKGEGMITEEERQRIPIAQGLPWTTDEAECLLKPLVKEITIPKDLKLHSDMWAIEQAKFDHQKMSLFEQYKMERERLLKVKSYCT</sequence>
<evidence type="ECO:0000313" key="1">
    <source>
        <dbReference type="EMBL" id="KAB2615815.1"/>
    </source>
</evidence>
<evidence type="ECO:0000313" key="2">
    <source>
        <dbReference type="Proteomes" id="UP000327157"/>
    </source>
</evidence>
<organism evidence="1 2">
    <name type="scientific">Pyrus ussuriensis x Pyrus communis</name>
    <dbReference type="NCBI Taxonomy" id="2448454"/>
    <lineage>
        <taxon>Eukaryota</taxon>
        <taxon>Viridiplantae</taxon>
        <taxon>Streptophyta</taxon>
        <taxon>Embryophyta</taxon>
        <taxon>Tracheophyta</taxon>
        <taxon>Spermatophyta</taxon>
        <taxon>Magnoliopsida</taxon>
        <taxon>eudicotyledons</taxon>
        <taxon>Gunneridae</taxon>
        <taxon>Pentapetalae</taxon>
        <taxon>rosids</taxon>
        <taxon>fabids</taxon>
        <taxon>Rosales</taxon>
        <taxon>Rosaceae</taxon>
        <taxon>Amygdaloideae</taxon>
        <taxon>Maleae</taxon>
        <taxon>Pyrus</taxon>
    </lineage>
</organism>
<reference evidence="1 2" key="1">
    <citation type="submission" date="2019-09" db="EMBL/GenBank/DDBJ databases">
        <authorList>
            <person name="Ou C."/>
        </authorList>
    </citation>
    <scope>NUCLEOTIDE SEQUENCE [LARGE SCALE GENOMIC DNA]</scope>
    <source>
        <strain evidence="1">S2</strain>
        <tissue evidence="1">Leaf</tissue>
    </source>
</reference>